<accession>A0A368HLY4</accession>
<name>A0A368HLY4_9GAMM</name>
<dbReference type="Proteomes" id="UP000253250">
    <property type="component" value="Unassembled WGS sequence"/>
</dbReference>
<sequence length="363" mass="40735">MRARRAVMAGERETILRQWEMLRRIPRYPVKTTTAELHASLVKAGYQVTKRTVERDLERLTVPFPLLADERSKPFGWSWRADAPGLTIPGLTLSQALTFQLVEQHLRPLLPPAVLAELQPAFALAAARLAEAGPTRRSWVDKVRVVSPTQTLRVPPIAPEVQRTLYEALLTDHQVQIRYLKPGEKSPITYEAVHPLGLVQRGAVLYLVCTFFGYTDPFLLVLHRMKTVTALEVPVVRPPDFDLDAYIASGRMGFGEGKTIRLELWLDADAARHLTETPLSEDQRLTPTCDGRVQVNATVPETEQLRWWILGFGEKAEVVKPIRLRKAMAGTARNLALRYGAEPRQINAAGNGAHGSIEEAWRP</sequence>
<feature type="domain" description="WYL" evidence="1">
    <location>
        <begin position="161"/>
        <end position="229"/>
    </location>
</feature>
<evidence type="ECO:0000313" key="5">
    <source>
        <dbReference type="Proteomes" id="UP000253250"/>
    </source>
</evidence>
<dbReference type="Pfam" id="PF25583">
    <property type="entry name" value="WCX"/>
    <property type="match status" value="1"/>
</dbReference>
<evidence type="ECO:0000259" key="1">
    <source>
        <dbReference type="Pfam" id="PF13280"/>
    </source>
</evidence>
<evidence type="ECO:0000259" key="2">
    <source>
        <dbReference type="Pfam" id="PF25583"/>
    </source>
</evidence>
<dbReference type="RefSeq" id="WP_083995696.1">
    <property type="nucleotide sequence ID" value="NZ_CP080624.1"/>
</dbReference>
<evidence type="ECO:0000313" key="3">
    <source>
        <dbReference type="EMBL" id="RCN55711.1"/>
    </source>
</evidence>
<dbReference type="EMBL" id="PSYR01000001">
    <property type="protein sequence ID" value="RCN59448.1"/>
    <property type="molecule type" value="Genomic_DNA"/>
</dbReference>
<dbReference type="PROSITE" id="PS52050">
    <property type="entry name" value="WYL"/>
    <property type="match status" value="1"/>
</dbReference>
<dbReference type="InterPro" id="IPR026881">
    <property type="entry name" value="WYL_dom"/>
</dbReference>
<organism evidence="4 5">
    <name type="scientific">Acidiferrobacter thiooxydans</name>
    <dbReference type="NCBI Taxonomy" id="163359"/>
    <lineage>
        <taxon>Bacteria</taxon>
        <taxon>Pseudomonadati</taxon>
        <taxon>Pseudomonadota</taxon>
        <taxon>Gammaproteobacteria</taxon>
        <taxon>Acidiferrobacterales</taxon>
        <taxon>Acidiferrobacteraceae</taxon>
        <taxon>Acidiferrobacter</taxon>
    </lineage>
</organism>
<protein>
    <submittedName>
        <fullName evidence="4">WYL domain-containing protein</fullName>
    </submittedName>
</protein>
<comment type="caution">
    <text evidence="4">The sequence shown here is derived from an EMBL/GenBank/DDBJ whole genome shotgun (WGS) entry which is preliminary data.</text>
</comment>
<evidence type="ECO:0000313" key="4">
    <source>
        <dbReference type="EMBL" id="RCN59448.1"/>
    </source>
</evidence>
<keyword evidence="5" id="KW-1185">Reference proteome</keyword>
<dbReference type="OrthoDB" id="8595817at2"/>
<dbReference type="EMBL" id="PSYR01000002">
    <property type="protein sequence ID" value="RCN55711.1"/>
    <property type="molecule type" value="Genomic_DNA"/>
</dbReference>
<feature type="domain" description="WCX" evidence="2">
    <location>
        <begin position="259"/>
        <end position="336"/>
    </location>
</feature>
<dbReference type="InterPro" id="IPR051534">
    <property type="entry name" value="CBASS_pafABC_assoc_protein"/>
</dbReference>
<dbReference type="PANTHER" id="PTHR34580:SF1">
    <property type="entry name" value="PROTEIN PAFC"/>
    <property type="match status" value="1"/>
</dbReference>
<dbReference type="Pfam" id="PF13280">
    <property type="entry name" value="WYL"/>
    <property type="match status" value="1"/>
</dbReference>
<dbReference type="AlphaFoldDB" id="A0A368HLY4"/>
<reference evidence="4 5" key="1">
    <citation type="submission" date="2018-02" db="EMBL/GenBank/DDBJ databases">
        <title>Insights into the biology of acidophilic members of the Acidiferrobacteraceae family derived from comparative genomic analyses.</title>
        <authorList>
            <person name="Issotta F."/>
            <person name="Thyssen C."/>
            <person name="Mena C."/>
            <person name="Moya A."/>
            <person name="Bellenberg S."/>
            <person name="Sproer C."/>
            <person name="Covarrubias P.C."/>
            <person name="Sand W."/>
            <person name="Quatrini R."/>
            <person name="Vera M."/>
        </authorList>
    </citation>
    <scope>NUCLEOTIDE SEQUENCE [LARGE SCALE GENOMIC DNA]</scope>
    <source>
        <strain evidence="4">M-1</strain>
        <strain evidence="5">m-1</strain>
    </source>
</reference>
<gene>
    <name evidence="4" type="ORF">C4900_07100</name>
    <name evidence="3" type="ORF">C4900_07205</name>
</gene>
<proteinExistence type="predicted"/>
<dbReference type="InterPro" id="IPR057727">
    <property type="entry name" value="WCX_dom"/>
</dbReference>
<dbReference type="PANTHER" id="PTHR34580">
    <property type="match status" value="1"/>
</dbReference>